<keyword evidence="2" id="KW-0732">Signal</keyword>
<feature type="chain" id="PRO_5045924119" evidence="2">
    <location>
        <begin position="24"/>
        <end position="219"/>
    </location>
</feature>
<evidence type="ECO:0000313" key="3">
    <source>
        <dbReference type="EMBL" id="MDQ0441775.1"/>
    </source>
</evidence>
<evidence type="ECO:0000256" key="2">
    <source>
        <dbReference type="SAM" id="SignalP"/>
    </source>
</evidence>
<sequence>MHPAIRSLAAAILVAAIATPSFASPRSGMSNRGRDAIERDGESVLARESATVDRQEKMWTHLSASICVGCITAANRVAPSTYERTAANPIAGAKVIAAGNVEHIKTILSQNPTPRRFVNMKKRVAKLHRRDRRRLAARAHRLRLAMRVKRHAAHLAAFRAAPATRPHRIGAVQAIFLPVYKAGMESRVYRIPVDQPWAPQDDGRIFETFRPVPPRFRRS</sequence>
<feature type="signal peptide" evidence="2">
    <location>
        <begin position="1"/>
        <end position="23"/>
    </location>
</feature>
<protein>
    <submittedName>
        <fullName evidence="3">Uncharacterized protein</fullName>
    </submittedName>
</protein>
<evidence type="ECO:0000256" key="1">
    <source>
        <dbReference type="SAM" id="MobiDB-lite"/>
    </source>
</evidence>
<feature type="region of interest" description="Disordered" evidence="1">
    <location>
        <begin position="24"/>
        <end position="50"/>
    </location>
</feature>
<keyword evidence="4" id="KW-1185">Reference proteome</keyword>
<accession>A0ABU0HJ85</accession>
<proteinExistence type="predicted"/>
<gene>
    <name evidence="3" type="ORF">QO016_001258</name>
</gene>
<dbReference type="EMBL" id="JAUSVV010000002">
    <property type="protein sequence ID" value="MDQ0441775.1"/>
    <property type="molecule type" value="Genomic_DNA"/>
</dbReference>
<evidence type="ECO:0000313" key="4">
    <source>
        <dbReference type="Proteomes" id="UP001236369"/>
    </source>
</evidence>
<reference evidence="3 4" key="1">
    <citation type="submission" date="2023-07" db="EMBL/GenBank/DDBJ databases">
        <title>Genomic Encyclopedia of Type Strains, Phase IV (KMG-IV): sequencing the most valuable type-strain genomes for metagenomic binning, comparative biology and taxonomic classification.</title>
        <authorList>
            <person name="Goeker M."/>
        </authorList>
    </citation>
    <scope>NUCLEOTIDE SEQUENCE [LARGE SCALE GENOMIC DNA]</scope>
    <source>
        <strain evidence="3 4">DSM 19562</strain>
    </source>
</reference>
<comment type="caution">
    <text evidence="3">The sequence shown here is derived from an EMBL/GenBank/DDBJ whole genome shotgun (WGS) entry which is preliminary data.</text>
</comment>
<dbReference type="Proteomes" id="UP001236369">
    <property type="component" value="Unassembled WGS sequence"/>
</dbReference>
<name>A0ABU0HJ85_9HYPH</name>
<feature type="compositionally biased region" description="Basic and acidic residues" evidence="1">
    <location>
        <begin position="32"/>
        <end position="42"/>
    </location>
</feature>
<organism evidence="3 4">
    <name type="scientific">Methylobacterium persicinum</name>
    <dbReference type="NCBI Taxonomy" id="374426"/>
    <lineage>
        <taxon>Bacteria</taxon>
        <taxon>Pseudomonadati</taxon>
        <taxon>Pseudomonadota</taxon>
        <taxon>Alphaproteobacteria</taxon>
        <taxon>Hyphomicrobiales</taxon>
        <taxon>Methylobacteriaceae</taxon>
        <taxon>Methylobacterium</taxon>
    </lineage>
</organism>